<keyword evidence="1" id="KW-0812">Transmembrane</keyword>
<evidence type="ECO:0000259" key="2">
    <source>
        <dbReference type="Pfam" id="PF20151"/>
    </source>
</evidence>
<feature type="transmembrane region" description="Helical" evidence="1">
    <location>
        <begin position="241"/>
        <end position="260"/>
    </location>
</feature>
<evidence type="ECO:0000313" key="4">
    <source>
        <dbReference type="Proteomes" id="UP001215280"/>
    </source>
</evidence>
<dbReference type="Pfam" id="PF20151">
    <property type="entry name" value="DUF6533"/>
    <property type="match status" value="1"/>
</dbReference>
<keyword evidence="1" id="KW-0472">Membrane</keyword>
<name>A0AAD7IG37_9AGAR</name>
<proteinExistence type="predicted"/>
<feature type="transmembrane region" description="Helical" evidence="1">
    <location>
        <begin position="124"/>
        <end position="145"/>
    </location>
</feature>
<comment type="caution">
    <text evidence="3">The sequence shown here is derived from an EMBL/GenBank/DDBJ whole genome shotgun (WGS) entry which is preliminary data.</text>
</comment>
<keyword evidence="4" id="KW-1185">Reference proteome</keyword>
<accession>A0AAD7IG37</accession>
<dbReference type="EMBL" id="JARJLG010000125">
    <property type="protein sequence ID" value="KAJ7740911.1"/>
    <property type="molecule type" value="Genomic_DNA"/>
</dbReference>
<sequence>MSAPASEVTVQLLVDVRASRYISAAGLTILLYDHLLSLPDEVRFIWSARFTSSKFLFLATRYLVPSVMLVQTILNSGISDRQLPTGVSSTPIIFSNSFLTVFSCECSSAGKCIVCLLPDISCKAWMPITVLMAWIALATNNWLLLLRLWILWDRDRIFIVSTLLVFLAMHITAFVFAWLSVAQMIPTLFFEPSLHLCTLIAPSKLGTVWIPTLTFESMVVLAMGWKVLTRPRTLKALHDDGFGIFFVLYGVSLTNTVIFFTARPTLLFVMFFFTWSFATTATSRMILNLRCSSERARLGDENGDASDTSHETDFQRPRSQLVELSGMPCP</sequence>
<dbReference type="InterPro" id="IPR045340">
    <property type="entry name" value="DUF6533"/>
</dbReference>
<feature type="domain" description="DUF6533" evidence="2">
    <location>
        <begin position="21"/>
        <end position="65"/>
    </location>
</feature>
<dbReference type="Proteomes" id="UP001215280">
    <property type="component" value="Unassembled WGS sequence"/>
</dbReference>
<organism evidence="3 4">
    <name type="scientific">Mycena maculata</name>
    <dbReference type="NCBI Taxonomy" id="230809"/>
    <lineage>
        <taxon>Eukaryota</taxon>
        <taxon>Fungi</taxon>
        <taxon>Dikarya</taxon>
        <taxon>Basidiomycota</taxon>
        <taxon>Agaricomycotina</taxon>
        <taxon>Agaricomycetes</taxon>
        <taxon>Agaricomycetidae</taxon>
        <taxon>Agaricales</taxon>
        <taxon>Marasmiineae</taxon>
        <taxon>Mycenaceae</taxon>
        <taxon>Mycena</taxon>
    </lineage>
</organism>
<evidence type="ECO:0000256" key="1">
    <source>
        <dbReference type="SAM" id="Phobius"/>
    </source>
</evidence>
<keyword evidence="1" id="KW-1133">Transmembrane helix</keyword>
<protein>
    <recommendedName>
        <fullName evidence="2">DUF6533 domain-containing protein</fullName>
    </recommendedName>
</protein>
<gene>
    <name evidence="3" type="ORF">DFH07DRAFT_838408</name>
</gene>
<feature type="transmembrane region" description="Helical" evidence="1">
    <location>
        <begin position="266"/>
        <end position="287"/>
    </location>
</feature>
<reference evidence="3" key="1">
    <citation type="submission" date="2023-03" db="EMBL/GenBank/DDBJ databases">
        <title>Massive genome expansion in bonnet fungi (Mycena s.s.) driven by repeated elements and novel gene families across ecological guilds.</title>
        <authorList>
            <consortium name="Lawrence Berkeley National Laboratory"/>
            <person name="Harder C.B."/>
            <person name="Miyauchi S."/>
            <person name="Viragh M."/>
            <person name="Kuo A."/>
            <person name="Thoen E."/>
            <person name="Andreopoulos B."/>
            <person name="Lu D."/>
            <person name="Skrede I."/>
            <person name="Drula E."/>
            <person name="Henrissat B."/>
            <person name="Morin E."/>
            <person name="Kohler A."/>
            <person name="Barry K."/>
            <person name="LaButti K."/>
            <person name="Morin E."/>
            <person name="Salamov A."/>
            <person name="Lipzen A."/>
            <person name="Mereny Z."/>
            <person name="Hegedus B."/>
            <person name="Baldrian P."/>
            <person name="Stursova M."/>
            <person name="Weitz H."/>
            <person name="Taylor A."/>
            <person name="Grigoriev I.V."/>
            <person name="Nagy L.G."/>
            <person name="Martin F."/>
            <person name="Kauserud H."/>
        </authorList>
    </citation>
    <scope>NUCLEOTIDE SEQUENCE</scope>
    <source>
        <strain evidence="3">CBHHK188m</strain>
    </source>
</reference>
<dbReference type="AlphaFoldDB" id="A0AAD7IG37"/>
<feature type="transmembrane region" description="Helical" evidence="1">
    <location>
        <begin position="208"/>
        <end position="229"/>
    </location>
</feature>
<feature type="transmembrane region" description="Helical" evidence="1">
    <location>
        <begin position="157"/>
        <end position="179"/>
    </location>
</feature>
<evidence type="ECO:0000313" key="3">
    <source>
        <dbReference type="EMBL" id="KAJ7740911.1"/>
    </source>
</evidence>